<keyword evidence="3" id="KW-1185">Reference proteome</keyword>
<feature type="transmembrane region" description="Helical" evidence="1">
    <location>
        <begin position="39"/>
        <end position="58"/>
    </location>
</feature>
<feature type="transmembrane region" description="Helical" evidence="1">
    <location>
        <begin position="6"/>
        <end position="27"/>
    </location>
</feature>
<sequence>MSNLSLLTFVLMALVTYLTRIGGYLALRNRKLGPKATAIMDAAPGCVLISVLAPHFASGRPADMAALALTVVAASRLSMLPTVLVAVVSAGMMRNFA</sequence>
<keyword evidence="1" id="KW-0472">Membrane</keyword>
<evidence type="ECO:0000313" key="2">
    <source>
        <dbReference type="EMBL" id="MCW1912218.1"/>
    </source>
</evidence>
<dbReference type="Proteomes" id="UP001165653">
    <property type="component" value="Unassembled WGS sequence"/>
</dbReference>
<evidence type="ECO:0000313" key="3">
    <source>
        <dbReference type="Proteomes" id="UP001165653"/>
    </source>
</evidence>
<organism evidence="2 3">
    <name type="scientific">Luteolibacter rhizosphaerae</name>
    <dbReference type="NCBI Taxonomy" id="2989719"/>
    <lineage>
        <taxon>Bacteria</taxon>
        <taxon>Pseudomonadati</taxon>
        <taxon>Verrucomicrobiota</taxon>
        <taxon>Verrucomicrobiia</taxon>
        <taxon>Verrucomicrobiales</taxon>
        <taxon>Verrucomicrobiaceae</taxon>
        <taxon>Luteolibacter</taxon>
    </lineage>
</organism>
<feature type="transmembrane region" description="Helical" evidence="1">
    <location>
        <begin position="64"/>
        <end position="88"/>
    </location>
</feature>
<keyword evidence="1" id="KW-0812">Transmembrane</keyword>
<name>A0ABT3FXA1_9BACT</name>
<evidence type="ECO:0000256" key="1">
    <source>
        <dbReference type="SAM" id="Phobius"/>
    </source>
</evidence>
<keyword evidence="1" id="KW-1133">Transmembrane helix</keyword>
<dbReference type="EMBL" id="JAPDDR010000001">
    <property type="protein sequence ID" value="MCW1912218.1"/>
    <property type="molecule type" value="Genomic_DNA"/>
</dbReference>
<dbReference type="Pfam" id="PF05437">
    <property type="entry name" value="AzlD"/>
    <property type="match status" value="1"/>
</dbReference>
<reference evidence="2" key="1">
    <citation type="submission" date="2022-10" db="EMBL/GenBank/DDBJ databases">
        <title>Luteolibacter sp. GHJ8, whole genome shotgun sequencing project.</title>
        <authorList>
            <person name="Zhao G."/>
            <person name="Shen L."/>
        </authorList>
    </citation>
    <scope>NUCLEOTIDE SEQUENCE</scope>
    <source>
        <strain evidence="2">GHJ8</strain>
    </source>
</reference>
<dbReference type="InterPro" id="IPR008407">
    <property type="entry name" value="Brnchd-chn_aa_trnsp_AzlD"/>
</dbReference>
<dbReference type="RefSeq" id="WP_264510417.1">
    <property type="nucleotide sequence ID" value="NZ_JAPDDR010000001.1"/>
</dbReference>
<accession>A0ABT3FXA1</accession>
<protein>
    <submittedName>
        <fullName evidence="2">AzlD family protein</fullName>
    </submittedName>
</protein>
<comment type="caution">
    <text evidence="2">The sequence shown here is derived from an EMBL/GenBank/DDBJ whole genome shotgun (WGS) entry which is preliminary data.</text>
</comment>
<proteinExistence type="predicted"/>
<gene>
    <name evidence="2" type="ORF">OJ996_01450</name>
</gene>